<organism evidence="13 14">
    <name type="scientific">Desulfotignum phosphitoxidans DSM 13687</name>
    <dbReference type="NCBI Taxonomy" id="1286635"/>
    <lineage>
        <taxon>Bacteria</taxon>
        <taxon>Pseudomonadati</taxon>
        <taxon>Thermodesulfobacteriota</taxon>
        <taxon>Desulfobacteria</taxon>
        <taxon>Desulfobacterales</taxon>
        <taxon>Desulfobacteraceae</taxon>
        <taxon>Desulfotignum</taxon>
    </lineage>
</organism>
<dbReference type="AlphaFoldDB" id="S0G053"/>
<evidence type="ECO:0000256" key="7">
    <source>
        <dbReference type="ARBA" id="ARBA00022840"/>
    </source>
</evidence>
<keyword evidence="3" id="KW-0597">Phosphoprotein</keyword>
<dbReference type="PROSITE" id="PS50109">
    <property type="entry name" value="HIS_KIN"/>
    <property type="match status" value="1"/>
</dbReference>
<dbReference type="Pfam" id="PF02518">
    <property type="entry name" value="HATPase_c"/>
    <property type="match status" value="1"/>
</dbReference>
<dbReference type="Gene3D" id="1.10.287.130">
    <property type="match status" value="1"/>
</dbReference>
<dbReference type="PATRIC" id="fig|1286635.3.peg.1417"/>
<dbReference type="PROSITE" id="PS50112">
    <property type="entry name" value="PAS"/>
    <property type="match status" value="1"/>
</dbReference>
<feature type="transmembrane region" description="Helical" evidence="9">
    <location>
        <begin position="27"/>
        <end position="45"/>
    </location>
</feature>
<comment type="catalytic activity">
    <reaction evidence="1">
        <text>ATP + protein L-histidine = ADP + protein N-phospho-L-histidine.</text>
        <dbReference type="EC" id="2.7.13.3"/>
    </reaction>
</comment>
<dbReference type="PRINTS" id="PR00344">
    <property type="entry name" value="BCTRLSENSOR"/>
</dbReference>
<keyword evidence="7" id="KW-0067">ATP-binding</keyword>
<keyword evidence="9" id="KW-1133">Transmembrane helix</keyword>
<accession>S0G053</accession>
<dbReference type="GO" id="GO:0000155">
    <property type="term" value="F:phosphorelay sensor kinase activity"/>
    <property type="evidence" value="ECO:0007669"/>
    <property type="project" value="InterPro"/>
</dbReference>
<gene>
    <name evidence="13" type="ORF">Dpo_2c04390</name>
</gene>
<evidence type="ECO:0000256" key="8">
    <source>
        <dbReference type="ARBA" id="ARBA00023012"/>
    </source>
</evidence>
<dbReference type="SMART" id="SM00091">
    <property type="entry name" value="PAS"/>
    <property type="match status" value="1"/>
</dbReference>
<dbReference type="SUPFAM" id="SSF47384">
    <property type="entry name" value="Homodimeric domain of signal transducing histidine kinase"/>
    <property type="match status" value="1"/>
</dbReference>
<feature type="domain" description="PAS" evidence="11">
    <location>
        <begin position="368"/>
        <end position="444"/>
    </location>
</feature>
<dbReference type="Gene3D" id="3.30.450.20">
    <property type="entry name" value="PAS domain"/>
    <property type="match status" value="2"/>
</dbReference>
<keyword evidence="5" id="KW-0547">Nucleotide-binding</keyword>
<dbReference type="Pfam" id="PF08448">
    <property type="entry name" value="PAS_4"/>
    <property type="match status" value="1"/>
</dbReference>
<dbReference type="InterPro" id="IPR035965">
    <property type="entry name" value="PAS-like_dom_sf"/>
</dbReference>
<evidence type="ECO:0000313" key="14">
    <source>
        <dbReference type="Proteomes" id="UP000014216"/>
    </source>
</evidence>
<keyword evidence="4" id="KW-0808">Transferase</keyword>
<dbReference type="NCBIfam" id="TIGR00229">
    <property type="entry name" value="sensory_box"/>
    <property type="match status" value="1"/>
</dbReference>
<evidence type="ECO:0000256" key="1">
    <source>
        <dbReference type="ARBA" id="ARBA00000085"/>
    </source>
</evidence>
<dbReference type="PANTHER" id="PTHR43065:SF46">
    <property type="entry name" value="C4-DICARBOXYLATE TRANSPORT SENSOR PROTEIN DCTB"/>
    <property type="match status" value="1"/>
</dbReference>
<dbReference type="InterPro" id="IPR013656">
    <property type="entry name" value="PAS_4"/>
</dbReference>
<dbReference type="PANTHER" id="PTHR43065">
    <property type="entry name" value="SENSOR HISTIDINE KINASE"/>
    <property type="match status" value="1"/>
</dbReference>
<comment type="caution">
    <text evidence="13">The sequence shown here is derived from an EMBL/GenBank/DDBJ whole genome shotgun (WGS) entry which is preliminary data.</text>
</comment>
<dbReference type="SUPFAM" id="SSF55874">
    <property type="entry name" value="ATPase domain of HSP90 chaperone/DNA topoisomerase II/histidine kinase"/>
    <property type="match status" value="1"/>
</dbReference>
<dbReference type="GO" id="GO:0005524">
    <property type="term" value="F:ATP binding"/>
    <property type="evidence" value="ECO:0007669"/>
    <property type="project" value="UniProtKB-KW"/>
</dbReference>
<dbReference type="CDD" id="cd00130">
    <property type="entry name" value="PAS"/>
    <property type="match status" value="1"/>
</dbReference>
<evidence type="ECO:0000313" key="13">
    <source>
        <dbReference type="EMBL" id="EMS80743.1"/>
    </source>
</evidence>
<dbReference type="InterPro" id="IPR004358">
    <property type="entry name" value="Sig_transdc_His_kin-like_C"/>
</dbReference>
<dbReference type="EMBL" id="APJX01000002">
    <property type="protein sequence ID" value="EMS80743.1"/>
    <property type="molecule type" value="Genomic_DNA"/>
</dbReference>
<dbReference type="Pfam" id="PF00512">
    <property type="entry name" value="HisKA"/>
    <property type="match status" value="1"/>
</dbReference>
<dbReference type="Proteomes" id="UP000014216">
    <property type="component" value="Unassembled WGS sequence"/>
</dbReference>
<dbReference type="InterPro" id="IPR000700">
    <property type="entry name" value="PAS-assoc_C"/>
</dbReference>
<dbReference type="SUPFAM" id="SSF55785">
    <property type="entry name" value="PYP-like sensor domain (PAS domain)"/>
    <property type="match status" value="1"/>
</dbReference>
<dbReference type="SMART" id="SM00388">
    <property type="entry name" value="HisKA"/>
    <property type="match status" value="1"/>
</dbReference>
<dbReference type="CDD" id="cd00082">
    <property type="entry name" value="HisKA"/>
    <property type="match status" value="1"/>
</dbReference>
<feature type="domain" description="PAC" evidence="12">
    <location>
        <begin position="439"/>
        <end position="492"/>
    </location>
</feature>
<evidence type="ECO:0000256" key="5">
    <source>
        <dbReference type="ARBA" id="ARBA00022741"/>
    </source>
</evidence>
<evidence type="ECO:0000256" key="2">
    <source>
        <dbReference type="ARBA" id="ARBA00012438"/>
    </source>
</evidence>
<dbReference type="SMART" id="SM00387">
    <property type="entry name" value="HATPase_c"/>
    <property type="match status" value="1"/>
</dbReference>
<dbReference type="RefSeq" id="WP_006965016.1">
    <property type="nucleotide sequence ID" value="NZ_APJX01000002.1"/>
</dbReference>
<dbReference type="PROSITE" id="PS50113">
    <property type="entry name" value="PAC"/>
    <property type="match status" value="1"/>
</dbReference>
<evidence type="ECO:0000256" key="9">
    <source>
        <dbReference type="SAM" id="Phobius"/>
    </source>
</evidence>
<keyword evidence="6" id="KW-0418">Kinase</keyword>
<evidence type="ECO:0000256" key="6">
    <source>
        <dbReference type="ARBA" id="ARBA00022777"/>
    </source>
</evidence>
<evidence type="ECO:0000259" key="10">
    <source>
        <dbReference type="PROSITE" id="PS50109"/>
    </source>
</evidence>
<evidence type="ECO:0000259" key="12">
    <source>
        <dbReference type="PROSITE" id="PS50113"/>
    </source>
</evidence>
<proteinExistence type="predicted"/>
<dbReference type="InterPro" id="IPR003594">
    <property type="entry name" value="HATPase_dom"/>
</dbReference>
<feature type="transmembrane region" description="Helical" evidence="9">
    <location>
        <begin position="326"/>
        <end position="345"/>
    </location>
</feature>
<reference evidence="13 14" key="1">
    <citation type="journal article" date="2013" name="Genome Announc.">
        <title>Draft Genome Sequence of Desulfotignum phosphitoxidans DSM 13687 Strain FiPS-3.</title>
        <authorList>
            <person name="Poehlein A."/>
            <person name="Daniel R."/>
            <person name="Simeonova D.D."/>
        </authorList>
    </citation>
    <scope>NUCLEOTIDE SEQUENCE [LARGE SCALE GENOMIC DNA]</scope>
    <source>
        <strain evidence="13 14">DSM 13687</strain>
    </source>
</reference>
<keyword evidence="14" id="KW-1185">Reference proteome</keyword>
<dbReference type="InterPro" id="IPR036890">
    <property type="entry name" value="HATPase_C_sf"/>
</dbReference>
<dbReference type="CDD" id="cd12912">
    <property type="entry name" value="PDC2_MCP_like"/>
    <property type="match status" value="1"/>
</dbReference>
<sequence length="728" mass="81951">MAHLKTLKNGSAYLLNIFQGNRNVRKMLIGVILATMFFLGVSAYLDMKAARHHANMARKQFNDQQMLIARHIRRQVESELSFVGKELVRAGDILSRENGRIDPARPALEPLFSRLLEKSVFRINIRMPDQPRIHSFGYPRQWQIRAPEPDFLSSLTLPPEPSGLFFSDPVHQSGNIYIQMAWQVADINLILIAELDISRFLGRFLDDVRSGSTGYAWVIDGNGIFLYHPYTRFIGKSAFSAREKRDTGLTHHAIAFIQENHMLTGHTGTGSYTAGWHRGLTGNIEKLIAYCPITIPGTPAGTWSVAVVAPVSEIDGYINQAAAWRFLFHAVILFVVVVSGSVLLFREIRWTNRLEDKVAQRTHDLQRSEEKYRSVVESAEDFIFTLDQDGRFQSMNSFTASFFGGRPEEFIHRSIDQVLNKESSQKHLKMQGLVFRYQKSVRDEFTLQAGEHDLWVSANFMPIRNESGRVESVLCIARDITTEKNLERQLINTEKLASLGTLAAGVAHEINNPLGVILGFTDLLVRKTAKDSQAYEDLKTIERQGMHCKQIVENLLRFARFGEGNAASCDVNDAIREVVNIVRHTLEMESIDLNMDLDDTIPLVRGDSRELQQVFLNLINNACAAMKKGGTLTIHSEFLQKENKAMVLIQDTGHGIKKKYIDRIFEPFFTTKPEGEGTGLGLSVTYGIVSKYGGIIDCKSSPAGFQNDANTAHGTLFTIKLPVFNKEI</sequence>
<keyword evidence="9" id="KW-0472">Membrane</keyword>
<dbReference type="InterPro" id="IPR005467">
    <property type="entry name" value="His_kinase_dom"/>
</dbReference>
<evidence type="ECO:0000256" key="4">
    <source>
        <dbReference type="ARBA" id="ARBA00022679"/>
    </source>
</evidence>
<keyword evidence="8" id="KW-0902">Two-component regulatory system</keyword>
<evidence type="ECO:0000259" key="11">
    <source>
        <dbReference type="PROSITE" id="PS50112"/>
    </source>
</evidence>
<dbReference type="EC" id="2.7.13.3" evidence="2"/>
<name>S0G053_9BACT</name>
<feature type="domain" description="Histidine kinase" evidence="10">
    <location>
        <begin position="505"/>
        <end position="725"/>
    </location>
</feature>
<dbReference type="InterPro" id="IPR000014">
    <property type="entry name" value="PAS"/>
</dbReference>
<dbReference type="Gene3D" id="3.30.565.10">
    <property type="entry name" value="Histidine kinase-like ATPase, C-terminal domain"/>
    <property type="match status" value="1"/>
</dbReference>
<evidence type="ECO:0000256" key="3">
    <source>
        <dbReference type="ARBA" id="ARBA00022553"/>
    </source>
</evidence>
<keyword evidence="9" id="KW-0812">Transmembrane</keyword>
<dbReference type="InterPro" id="IPR003661">
    <property type="entry name" value="HisK_dim/P_dom"/>
</dbReference>
<protein>
    <recommendedName>
        <fullName evidence="2">histidine kinase</fullName>
        <ecNumber evidence="2">2.7.13.3</ecNumber>
    </recommendedName>
</protein>
<dbReference type="InterPro" id="IPR036097">
    <property type="entry name" value="HisK_dim/P_sf"/>
</dbReference>
<dbReference type="OrthoDB" id="9805591at2"/>